<keyword evidence="4 6" id="KW-0964">Secreted</keyword>
<dbReference type="Proteomes" id="UP000314294">
    <property type="component" value="Unassembled WGS sequence"/>
</dbReference>
<dbReference type="AlphaFoldDB" id="A0A4Z2HE95"/>
<dbReference type="Gene3D" id="1.20.1250.10">
    <property type="match status" value="1"/>
</dbReference>
<evidence type="ECO:0000256" key="1">
    <source>
        <dbReference type="ARBA" id="ARBA00004613"/>
    </source>
</evidence>
<evidence type="ECO:0000256" key="4">
    <source>
        <dbReference type="ARBA" id="ARBA00022525"/>
    </source>
</evidence>
<evidence type="ECO:0000313" key="7">
    <source>
        <dbReference type="EMBL" id="TNN63313.1"/>
    </source>
</evidence>
<comment type="function">
    <text evidence="6">Immune regulatory cytokine.</text>
</comment>
<evidence type="ECO:0000313" key="8">
    <source>
        <dbReference type="Proteomes" id="UP000314294"/>
    </source>
</evidence>
<sequence length="157" mass="17866">MHPFSSQLFGKIIPRTFHLSEVRKLLLRPVEPLASSLLRAALLFSASRRSLSSSASMTLWSHLLSALVLLSFFGSAWCSPMCNNQCCRFVEDFPVRLKKLREDYSQIRGFFEANDDLDTALLDQSVEDSFKVSFPLTVLHYARNAMLLKYDQNINTA</sequence>
<evidence type="ECO:0000256" key="3">
    <source>
        <dbReference type="ARBA" id="ARBA00022514"/>
    </source>
</evidence>
<dbReference type="OrthoDB" id="9931894at2759"/>
<reference evidence="7 8" key="1">
    <citation type="submission" date="2019-03" db="EMBL/GenBank/DDBJ databases">
        <title>First draft genome of Liparis tanakae, snailfish: a comprehensive survey of snailfish specific genes.</title>
        <authorList>
            <person name="Kim W."/>
            <person name="Song I."/>
            <person name="Jeong J.-H."/>
            <person name="Kim D."/>
            <person name="Kim S."/>
            <person name="Ryu S."/>
            <person name="Song J.Y."/>
            <person name="Lee S.K."/>
        </authorList>
    </citation>
    <scope>NUCLEOTIDE SEQUENCE [LARGE SCALE GENOMIC DNA]</scope>
    <source>
        <tissue evidence="7">Muscle</tissue>
    </source>
</reference>
<dbReference type="GO" id="GO:0005125">
    <property type="term" value="F:cytokine activity"/>
    <property type="evidence" value="ECO:0007669"/>
    <property type="project" value="UniProtKB-UniRule"/>
</dbReference>
<dbReference type="InterPro" id="IPR009079">
    <property type="entry name" value="4_helix_cytokine-like_core"/>
</dbReference>
<organism evidence="7 8">
    <name type="scientific">Liparis tanakae</name>
    <name type="common">Tanaka's snailfish</name>
    <dbReference type="NCBI Taxonomy" id="230148"/>
    <lineage>
        <taxon>Eukaryota</taxon>
        <taxon>Metazoa</taxon>
        <taxon>Chordata</taxon>
        <taxon>Craniata</taxon>
        <taxon>Vertebrata</taxon>
        <taxon>Euteleostomi</taxon>
        <taxon>Actinopterygii</taxon>
        <taxon>Neopterygii</taxon>
        <taxon>Teleostei</taxon>
        <taxon>Neoteleostei</taxon>
        <taxon>Acanthomorphata</taxon>
        <taxon>Eupercaria</taxon>
        <taxon>Perciformes</taxon>
        <taxon>Cottioidei</taxon>
        <taxon>Cottales</taxon>
        <taxon>Liparidae</taxon>
        <taxon>Liparis</taxon>
    </lineage>
</organism>
<dbReference type="Pfam" id="PF00726">
    <property type="entry name" value="IL10"/>
    <property type="match status" value="1"/>
</dbReference>
<comment type="caution">
    <text evidence="7">The sequence shown here is derived from an EMBL/GenBank/DDBJ whole genome shotgun (WGS) entry which is preliminary data.</text>
</comment>
<accession>A0A4Z2HE95</accession>
<name>A0A4Z2HE95_9TELE</name>
<dbReference type="SUPFAM" id="SSF47266">
    <property type="entry name" value="4-helical cytokines"/>
    <property type="match status" value="1"/>
</dbReference>
<comment type="similarity">
    <text evidence="2 6">Belongs to the IL-10 family.</text>
</comment>
<keyword evidence="8" id="KW-1185">Reference proteome</keyword>
<dbReference type="EMBL" id="SRLO01000276">
    <property type="protein sequence ID" value="TNN63313.1"/>
    <property type="molecule type" value="Genomic_DNA"/>
</dbReference>
<keyword evidence="3 6" id="KW-0202">Cytokine</keyword>
<dbReference type="GO" id="GO:0005615">
    <property type="term" value="C:extracellular space"/>
    <property type="evidence" value="ECO:0007669"/>
    <property type="project" value="UniProtKB-UniRule"/>
</dbReference>
<gene>
    <name evidence="7" type="ORF">EYF80_026489</name>
</gene>
<evidence type="ECO:0000256" key="6">
    <source>
        <dbReference type="RuleBase" id="RU368043"/>
    </source>
</evidence>
<keyword evidence="5" id="KW-0732">Signal</keyword>
<proteinExistence type="inferred from homology"/>
<protein>
    <recommendedName>
        <fullName evidence="6">Interleukin family protein</fullName>
    </recommendedName>
</protein>
<evidence type="ECO:0000256" key="5">
    <source>
        <dbReference type="ARBA" id="ARBA00022729"/>
    </source>
</evidence>
<evidence type="ECO:0000256" key="2">
    <source>
        <dbReference type="ARBA" id="ARBA00008813"/>
    </source>
</evidence>
<dbReference type="InterPro" id="IPR020443">
    <property type="entry name" value="IL-10/19/20/24/26"/>
</dbReference>
<comment type="subcellular location">
    <subcellularLocation>
        <location evidence="1 6">Secreted</location>
    </subcellularLocation>
</comment>